<dbReference type="RefSeq" id="WP_038557744.1">
    <property type="nucleotide sequence ID" value="NZ_CP008876.1"/>
</dbReference>
<dbReference type="InterPro" id="IPR000847">
    <property type="entry name" value="LysR_HTH_N"/>
</dbReference>
<evidence type="ECO:0000259" key="5">
    <source>
        <dbReference type="PROSITE" id="PS50931"/>
    </source>
</evidence>
<keyword evidence="2" id="KW-0805">Transcription regulation</keyword>
<dbReference type="AlphaFoldDB" id="A0A075LLM4"/>
<keyword evidence="3" id="KW-0238">DNA-binding</keyword>
<dbReference type="SUPFAM" id="SSF46785">
    <property type="entry name" value="Winged helix' DNA-binding domain"/>
    <property type="match status" value="1"/>
</dbReference>
<dbReference type="Pfam" id="PF03466">
    <property type="entry name" value="LysR_substrate"/>
    <property type="match status" value="1"/>
</dbReference>
<keyword evidence="4" id="KW-0804">Transcription</keyword>
<dbReference type="SUPFAM" id="SSF53850">
    <property type="entry name" value="Periplasmic binding protein-like II"/>
    <property type="match status" value="1"/>
</dbReference>
<protein>
    <submittedName>
        <fullName evidence="6">LysR family transcriptional regulator</fullName>
    </submittedName>
</protein>
<dbReference type="GO" id="GO:0003700">
    <property type="term" value="F:DNA-binding transcription factor activity"/>
    <property type="evidence" value="ECO:0007669"/>
    <property type="project" value="InterPro"/>
</dbReference>
<dbReference type="GO" id="GO:0005829">
    <property type="term" value="C:cytosol"/>
    <property type="evidence" value="ECO:0007669"/>
    <property type="project" value="TreeGrafter"/>
</dbReference>
<dbReference type="InterPro" id="IPR050950">
    <property type="entry name" value="HTH-type_LysR_regulators"/>
</dbReference>
<reference evidence="6 7" key="1">
    <citation type="submission" date="2014-07" db="EMBL/GenBank/DDBJ databases">
        <title>Complete genome sequence of a moderately halophilic bacterium Terribacillus aidingensis MP602, isolated from Cryptomeria fortunei in Tianmu mountain in China.</title>
        <authorList>
            <person name="Wang Y."/>
            <person name="Lu P."/>
            <person name="Zhang L."/>
        </authorList>
    </citation>
    <scope>NUCLEOTIDE SEQUENCE [LARGE SCALE GENOMIC DNA]</scope>
    <source>
        <strain evidence="6 7">MP602</strain>
    </source>
</reference>
<dbReference type="GO" id="GO:0003677">
    <property type="term" value="F:DNA binding"/>
    <property type="evidence" value="ECO:0007669"/>
    <property type="project" value="UniProtKB-KW"/>
</dbReference>
<accession>A0A075LLM4</accession>
<organism evidence="6 7">
    <name type="scientific">Terribacillus saccharophilus</name>
    <dbReference type="NCBI Taxonomy" id="361277"/>
    <lineage>
        <taxon>Bacteria</taxon>
        <taxon>Bacillati</taxon>
        <taxon>Bacillota</taxon>
        <taxon>Bacilli</taxon>
        <taxon>Bacillales</taxon>
        <taxon>Bacillaceae</taxon>
        <taxon>Terribacillus</taxon>
    </lineage>
</organism>
<evidence type="ECO:0000313" key="6">
    <source>
        <dbReference type="EMBL" id="AIF65333.1"/>
    </source>
</evidence>
<dbReference type="OrthoDB" id="9803735at2"/>
<dbReference type="InterPro" id="IPR005119">
    <property type="entry name" value="LysR_subst-bd"/>
</dbReference>
<dbReference type="CDD" id="cd08438">
    <property type="entry name" value="PBP2_CidR"/>
    <property type="match status" value="1"/>
</dbReference>
<dbReference type="FunFam" id="1.10.10.10:FF:000001">
    <property type="entry name" value="LysR family transcriptional regulator"/>
    <property type="match status" value="1"/>
</dbReference>
<dbReference type="Gene3D" id="1.10.10.10">
    <property type="entry name" value="Winged helix-like DNA-binding domain superfamily/Winged helix DNA-binding domain"/>
    <property type="match status" value="1"/>
</dbReference>
<evidence type="ECO:0000256" key="2">
    <source>
        <dbReference type="ARBA" id="ARBA00023015"/>
    </source>
</evidence>
<feature type="domain" description="HTH lysR-type" evidence="5">
    <location>
        <begin position="1"/>
        <end position="58"/>
    </location>
</feature>
<dbReference type="PRINTS" id="PR00039">
    <property type="entry name" value="HTHLYSR"/>
</dbReference>
<dbReference type="InterPro" id="IPR036390">
    <property type="entry name" value="WH_DNA-bd_sf"/>
</dbReference>
<dbReference type="GeneID" id="34222552"/>
<evidence type="ECO:0000256" key="3">
    <source>
        <dbReference type="ARBA" id="ARBA00023125"/>
    </source>
</evidence>
<dbReference type="Pfam" id="PF00126">
    <property type="entry name" value="HTH_1"/>
    <property type="match status" value="1"/>
</dbReference>
<dbReference type="EMBL" id="CP008876">
    <property type="protein sequence ID" value="AIF65333.1"/>
    <property type="molecule type" value="Genomic_DNA"/>
</dbReference>
<evidence type="ECO:0000256" key="4">
    <source>
        <dbReference type="ARBA" id="ARBA00023163"/>
    </source>
</evidence>
<dbReference type="InterPro" id="IPR036388">
    <property type="entry name" value="WH-like_DNA-bd_sf"/>
</dbReference>
<dbReference type="HOGENOM" id="CLU_039613_6_2_9"/>
<dbReference type="PANTHER" id="PTHR30419">
    <property type="entry name" value="HTH-TYPE TRANSCRIPTIONAL REGULATOR YBHD"/>
    <property type="match status" value="1"/>
</dbReference>
<evidence type="ECO:0000313" key="7">
    <source>
        <dbReference type="Proteomes" id="UP000027980"/>
    </source>
</evidence>
<name>A0A075LLM4_9BACI</name>
<proteinExistence type="inferred from homology"/>
<dbReference type="Gene3D" id="3.40.190.290">
    <property type="match status" value="1"/>
</dbReference>
<gene>
    <name evidence="6" type="ORF">GZ22_00795</name>
</gene>
<dbReference type="KEGG" id="tap:GZ22_00795"/>
<dbReference type="PANTHER" id="PTHR30419:SF8">
    <property type="entry name" value="NITROGEN ASSIMILATION TRANSCRIPTIONAL ACTIVATOR-RELATED"/>
    <property type="match status" value="1"/>
</dbReference>
<sequence>MELRQLRYLIEIVKQKRLTKAAESLHVSQPALSKTIKSLEEELGITLFKRTNKSTTLTDAGKVVHTYGQQVLAQLDEMQTTLQDLTDLKQGAVTIGIPPIIGSLFFPKVMARFHQTYPNVTINITEYGAARVVKAVDEGEFELGVAVLPLDETEFNYYPIVEEDMKLMVHREHPLADRELVELKELKDEDFIFYNEEFALHDIMRKRCIEEGFEPHILFKSAQWDFISEMVAANLGVSLLPESICNRTYNADIRIIDLTPSIPWNLAIITKKDKYISYAGRRFIEFFL</sequence>
<evidence type="ECO:0000256" key="1">
    <source>
        <dbReference type="ARBA" id="ARBA00009437"/>
    </source>
</evidence>
<comment type="similarity">
    <text evidence="1">Belongs to the LysR transcriptional regulatory family.</text>
</comment>
<dbReference type="Proteomes" id="UP000027980">
    <property type="component" value="Chromosome"/>
</dbReference>
<dbReference type="PROSITE" id="PS50931">
    <property type="entry name" value="HTH_LYSR"/>
    <property type="match status" value="1"/>
</dbReference>